<keyword evidence="6 10" id="KW-1133">Transmembrane helix</keyword>
<evidence type="ECO:0000256" key="2">
    <source>
        <dbReference type="ARBA" id="ARBA00022448"/>
    </source>
</evidence>
<dbReference type="AlphaFoldDB" id="A0A511J6L0"/>
<evidence type="ECO:0000256" key="5">
    <source>
        <dbReference type="ARBA" id="ARBA00022970"/>
    </source>
</evidence>
<comment type="similarity">
    <text evidence="8">Belongs to the binding-protein-dependent transport system permease family. LivHM subfamily.</text>
</comment>
<dbReference type="InterPro" id="IPR008969">
    <property type="entry name" value="CarboxyPept-like_regulatory"/>
</dbReference>
<feature type="signal peptide" evidence="11">
    <location>
        <begin position="1"/>
        <end position="39"/>
    </location>
</feature>
<evidence type="ECO:0000256" key="7">
    <source>
        <dbReference type="ARBA" id="ARBA00023136"/>
    </source>
</evidence>
<protein>
    <recommendedName>
        <fullName evidence="14">Branched-chain amino acid ABC transporter permease</fullName>
    </recommendedName>
</protein>
<dbReference type="InterPro" id="IPR052157">
    <property type="entry name" value="BCAA_transport_permease"/>
</dbReference>
<feature type="chain" id="PRO_5022178778" description="Branched-chain amino acid ABC transporter permease" evidence="11">
    <location>
        <begin position="40"/>
        <end position="468"/>
    </location>
</feature>
<evidence type="ECO:0000313" key="13">
    <source>
        <dbReference type="Proteomes" id="UP000321720"/>
    </source>
</evidence>
<gene>
    <name evidence="12" type="ORF">CCO02nite_02890</name>
</gene>
<evidence type="ECO:0000313" key="12">
    <source>
        <dbReference type="EMBL" id="GEL93631.1"/>
    </source>
</evidence>
<dbReference type="RefSeq" id="WP_246117259.1">
    <property type="nucleotide sequence ID" value="NZ_BJWG01000001.1"/>
</dbReference>
<dbReference type="Pfam" id="PF02653">
    <property type="entry name" value="BPD_transp_2"/>
    <property type="match status" value="1"/>
</dbReference>
<dbReference type="Gene3D" id="2.60.40.10">
    <property type="entry name" value="Immunoglobulins"/>
    <property type="match status" value="1"/>
</dbReference>
<dbReference type="GO" id="GO:0005886">
    <property type="term" value="C:plasma membrane"/>
    <property type="evidence" value="ECO:0007669"/>
    <property type="project" value="UniProtKB-SubCell"/>
</dbReference>
<dbReference type="EMBL" id="BJWG01000001">
    <property type="protein sequence ID" value="GEL93631.1"/>
    <property type="molecule type" value="Genomic_DNA"/>
</dbReference>
<dbReference type="SUPFAM" id="SSF49464">
    <property type="entry name" value="Carboxypeptidase regulatory domain-like"/>
    <property type="match status" value="1"/>
</dbReference>
<dbReference type="PANTHER" id="PTHR11795:SF445">
    <property type="entry name" value="AMINO ACID ABC TRANSPORTER PERMEASE PROTEIN"/>
    <property type="match status" value="1"/>
</dbReference>
<keyword evidence="11" id="KW-0732">Signal</keyword>
<dbReference type="InterPro" id="IPR001851">
    <property type="entry name" value="ABC_transp_permease"/>
</dbReference>
<keyword evidence="2" id="KW-0813">Transport</keyword>
<feature type="transmembrane region" description="Helical" evidence="10">
    <location>
        <begin position="319"/>
        <end position="338"/>
    </location>
</feature>
<evidence type="ECO:0000256" key="9">
    <source>
        <dbReference type="SAM" id="MobiDB-lite"/>
    </source>
</evidence>
<evidence type="ECO:0000256" key="3">
    <source>
        <dbReference type="ARBA" id="ARBA00022475"/>
    </source>
</evidence>
<evidence type="ECO:0000256" key="6">
    <source>
        <dbReference type="ARBA" id="ARBA00022989"/>
    </source>
</evidence>
<dbReference type="CDD" id="cd06582">
    <property type="entry name" value="TM_PBP1_LivH_like"/>
    <property type="match status" value="1"/>
</dbReference>
<keyword evidence="5" id="KW-0029">Amino-acid transport</keyword>
<evidence type="ECO:0000256" key="10">
    <source>
        <dbReference type="SAM" id="Phobius"/>
    </source>
</evidence>
<evidence type="ECO:0000256" key="11">
    <source>
        <dbReference type="SAM" id="SignalP"/>
    </source>
</evidence>
<dbReference type="GO" id="GO:0006865">
    <property type="term" value="P:amino acid transport"/>
    <property type="evidence" value="ECO:0007669"/>
    <property type="project" value="UniProtKB-KW"/>
</dbReference>
<dbReference type="GO" id="GO:0005975">
    <property type="term" value="P:carbohydrate metabolic process"/>
    <property type="evidence" value="ECO:0007669"/>
    <property type="project" value="UniProtKB-ARBA"/>
</dbReference>
<sequence length="468" mass="47820">MSAPGHTGRAAPTRPLVAGLALAILTLLAILAMPGPAHAATAPCQVDASTACIGGTIKTAAGEPAAGVVLTIEGEGQTVQATSDADGRWSAAVTAAGDYTITLDTTTLPPGETLRNPAANPRTVSVTLNAQFGALFPLGEPGAAGPTTSPTDGSTSGSTTGPGTTTPDDDSGSGITAARVWQQFANGLIFGLLLALASVGLSLVYGTTGLSSFSHGEQVTLGAILAYVFVQQLGQPLWLATVLAVLVGAASGWAQDWGIWHKLRKHHIGLTQQMIVTIGLSMVLQYLFQFLFGGGRLRIVTSNPVPVQIGPVVLSRESIVSAVISIVVLACVSVFLIYTRTGRATRAVSDNPALASASGIGVERIIRVVWTGSAGLAALGGVFMGLYFQATYWNMGGTVLLLMFAAVTLGGLGTAWGALVGSMVIGVVAEMSSLVIPSDVKFAGALFILILVLLVRPQGILGRRDRIG</sequence>
<dbReference type="GO" id="GO:0022857">
    <property type="term" value="F:transmembrane transporter activity"/>
    <property type="evidence" value="ECO:0007669"/>
    <property type="project" value="InterPro"/>
</dbReference>
<dbReference type="InterPro" id="IPR013783">
    <property type="entry name" value="Ig-like_fold"/>
</dbReference>
<feature type="transmembrane region" description="Helical" evidence="10">
    <location>
        <begin position="236"/>
        <end position="254"/>
    </location>
</feature>
<evidence type="ECO:0000256" key="1">
    <source>
        <dbReference type="ARBA" id="ARBA00004651"/>
    </source>
</evidence>
<reference evidence="12 13" key="1">
    <citation type="submission" date="2019-07" db="EMBL/GenBank/DDBJ databases">
        <title>Whole genome shotgun sequence of Cellulomonas composti NBRC 100758.</title>
        <authorList>
            <person name="Hosoyama A."/>
            <person name="Uohara A."/>
            <person name="Ohji S."/>
            <person name="Ichikawa N."/>
        </authorList>
    </citation>
    <scope>NUCLEOTIDE SEQUENCE [LARGE SCALE GENOMIC DNA]</scope>
    <source>
        <strain evidence="12 13">NBRC 100758</strain>
    </source>
</reference>
<feature type="transmembrane region" description="Helical" evidence="10">
    <location>
        <begin position="275"/>
        <end position="299"/>
    </location>
</feature>
<evidence type="ECO:0008006" key="14">
    <source>
        <dbReference type="Google" id="ProtNLM"/>
    </source>
</evidence>
<keyword evidence="13" id="KW-1185">Reference proteome</keyword>
<evidence type="ECO:0000256" key="8">
    <source>
        <dbReference type="ARBA" id="ARBA00037998"/>
    </source>
</evidence>
<comment type="subcellular location">
    <subcellularLocation>
        <location evidence="1">Cell membrane</location>
        <topology evidence="1">Multi-pass membrane protein</topology>
    </subcellularLocation>
</comment>
<comment type="caution">
    <text evidence="12">The sequence shown here is derived from an EMBL/GenBank/DDBJ whole genome shotgun (WGS) entry which is preliminary data.</text>
</comment>
<keyword evidence="4 10" id="KW-0812">Transmembrane</keyword>
<organism evidence="12 13">
    <name type="scientific">Cellulomonas composti</name>
    <dbReference type="NCBI Taxonomy" id="266130"/>
    <lineage>
        <taxon>Bacteria</taxon>
        <taxon>Bacillati</taxon>
        <taxon>Actinomycetota</taxon>
        <taxon>Actinomycetes</taxon>
        <taxon>Micrococcales</taxon>
        <taxon>Cellulomonadaceae</taxon>
        <taxon>Cellulomonas</taxon>
    </lineage>
</organism>
<keyword evidence="3" id="KW-1003">Cell membrane</keyword>
<keyword evidence="7 10" id="KW-0472">Membrane</keyword>
<feature type="transmembrane region" description="Helical" evidence="10">
    <location>
        <begin position="440"/>
        <end position="459"/>
    </location>
</feature>
<feature type="transmembrane region" description="Helical" evidence="10">
    <location>
        <begin position="368"/>
        <end position="388"/>
    </location>
</feature>
<proteinExistence type="inferred from homology"/>
<feature type="compositionally biased region" description="Low complexity" evidence="9">
    <location>
        <begin position="145"/>
        <end position="166"/>
    </location>
</feature>
<dbReference type="Proteomes" id="UP000321720">
    <property type="component" value="Unassembled WGS sequence"/>
</dbReference>
<feature type="transmembrane region" description="Helical" evidence="10">
    <location>
        <begin position="400"/>
        <end position="428"/>
    </location>
</feature>
<feature type="region of interest" description="Disordered" evidence="9">
    <location>
        <begin position="139"/>
        <end position="172"/>
    </location>
</feature>
<name>A0A511J6L0_9CELL</name>
<dbReference type="Pfam" id="PF13620">
    <property type="entry name" value="CarboxypepD_reg"/>
    <property type="match status" value="1"/>
</dbReference>
<accession>A0A511J6L0</accession>
<dbReference type="PANTHER" id="PTHR11795">
    <property type="entry name" value="BRANCHED-CHAIN AMINO ACID TRANSPORT SYSTEM PERMEASE PROTEIN LIVH"/>
    <property type="match status" value="1"/>
</dbReference>
<feature type="transmembrane region" description="Helical" evidence="10">
    <location>
        <begin position="184"/>
        <end position="205"/>
    </location>
</feature>
<evidence type="ECO:0000256" key="4">
    <source>
        <dbReference type="ARBA" id="ARBA00022692"/>
    </source>
</evidence>